<protein>
    <submittedName>
        <fullName evidence="1">Uncharacterized protein</fullName>
    </submittedName>
</protein>
<dbReference type="Proteomes" id="UP000198397">
    <property type="component" value="Unassembled WGS sequence"/>
</dbReference>
<dbReference type="EMBL" id="FZNQ01000027">
    <property type="protein sequence ID" value="SNR64632.1"/>
    <property type="molecule type" value="Genomic_DNA"/>
</dbReference>
<evidence type="ECO:0000313" key="2">
    <source>
        <dbReference type="Proteomes" id="UP000198397"/>
    </source>
</evidence>
<reference evidence="1 2" key="1">
    <citation type="submission" date="2017-06" db="EMBL/GenBank/DDBJ databases">
        <authorList>
            <person name="Kim H.J."/>
            <person name="Triplett B.A."/>
        </authorList>
    </citation>
    <scope>NUCLEOTIDE SEQUENCE [LARGE SCALE GENOMIC DNA]</scope>
    <source>
        <strain evidence="1 2">DSM 8800</strain>
    </source>
</reference>
<evidence type="ECO:0000313" key="1">
    <source>
        <dbReference type="EMBL" id="SNR64632.1"/>
    </source>
</evidence>
<keyword evidence="2" id="KW-1185">Reference proteome</keyword>
<proteinExistence type="predicted"/>
<accession>A0A238Y0Y5</accession>
<dbReference type="AlphaFoldDB" id="A0A238Y0Y5"/>
<name>A0A238Y0Y5_HALVU</name>
<sequence>MAKAGVVQYDSDRKVITAGESLEDAWVLLQAIQEAQAEIL</sequence>
<gene>
    <name evidence="1" type="ORF">SAMN06264855_1278</name>
</gene>
<organism evidence="1 2">
    <name type="scientific">Halorubrum vacuolatum</name>
    <name type="common">Natronobacterium vacuolatum</name>
    <dbReference type="NCBI Taxonomy" id="63740"/>
    <lineage>
        <taxon>Archaea</taxon>
        <taxon>Methanobacteriati</taxon>
        <taxon>Methanobacteriota</taxon>
        <taxon>Stenosarchaea group</taxon>
        <taxon>Halobacteria</taxon>
        <taxon>Halobacteriales</taxon>
        <taxon>Haloferacaceae</taxon>
        <taxon>Halorubrum</taxon>
    </lineage>
</organism>